<proteinExistence type="predicted"/>
<accession>A0A410QAS6</accession>
<dbReference type="EMBL" id="CP035282">
    <property type="protein sequence ID" value="QAT61122.1"/>
    <property type="molecule type" value="Genomic_DNA"/>
</dbReference>
<dbReference type="AlphaFoldDB" id="A0A410QAS6"/>
<gene>
    <name evidence="1" type="ORF">EQM13_05740</name>
</gene>
<dbReference type="RefSeq" id="WP_114219964.1">
    <property type="nucleotide sequence ID" value="NZ_CP035282.1"/>
</dbReference>
<organism evidence="1 2">
    <name type="scientific">Acidilutibacter cellobiosedens</name>
    <dbReference type="NCBI Taxonomy" id="2507161"/>
    <lineage>
        <taxon>Bacteria</taxon>
        <taxon>Bacillati</taxon>
        <taxon>Bacillota</taxon>
        <taxon>Tissierellia</taxon>
        <taxon>Tissierellales</taxon>
        <taxon>Acidilutibacteraceae</taxon>
        <taxon>Acidilutibacter</taxon>
    </lineage>
</organism>
<protein>
    <submittedName>
        <fullName evidence="1">Uncharacterized protein</fullName>
    </submittedName>
</protein>
<sequence>MPKKIEKIKNILLKHYGKKNKITAREIEKLIGITKKDDTHAQVRKLILECTKVYKLPLAADNHGYYLINNELEYNEYINNLNNRIKGIRERKEIITQNYKLTVGKI</sequence>
<name>A0A410QAS6_9FIRM</name>
<evidence type="ECO:0000313" key="1">
    <source>
        <dbReference type="EMBL" id="QAT61122.1"/>
    </source>
</evidence>
<evidence type="ECO:0000313" key="2">
    <source>
        <dbReference type="Proteomes" id="UP000287969"/>
    </source>
</evidence>
<dbReference type="KEGG" id="spoa:EQM13_05740"/>
<dbReference type="Proteomes" id="UP000287969">
    <property type="component" value="Chromosome"/>
</dbReference>
<keyword evidence="2" id="KW-1185">Reference proteome</keyword>
<reference evidence="2" key="1">
    <citation type="submission" date="2019-01" db="EMBL/GenBank/DDBJ databases">
        <title>Draft genomes of a novel of Sporanaerobacter strains.</title>
        <authorList>
            <person name="Ma S."/>
        </authorList>
    </citation>
    <scope>NUCLEOTIDE SEQUENCE [LARGE SCALE GENOMIC DNA]</scope>
    <source>
        <strain evidence="2">NJN-17</strain>
    </source>
</reference>